<keyword evidence="2" id="KW-1185">Reference proteome</keyword>
<accession>A0ACB7PRA1</accession>
<evidence type="ECO:0000313" key="2">
    <source>
        <dbReference type="Proteomes" id="UP000724584"/>
    </source>
</evidence>
<proteinExistence type="predicted"/>
<protein>
    <submittedName>
        <fullName evidence="1">Ferric reductase like transmembrane component-domain-containing protein</fullName>
    </submittedName>
</protein>
<sequence>MRTHLLLGLVLGVLPWTAVALIGAGGQRMFYPVCAYACLRALDPYMLDCSNHDGGGGGHSHGSMGMTSPECRSDNKPYLSTLAWCMHTHCSDDDVPTWELEKFWAEQATQDPTVAPKYDYGTIVANISEPPEEVADPEDMLESTALAPETPWKTQYNTMTTMEYEETMHARYGIIILVVGFGIPILFTALRHIPYMSSLLDRLSPYLVYPATWGGRQVQPLPYLLGNAPTLGQALYVAVLVVLNIVLSAVSYRSMQPSAWYANQYQEILAWIMYRTGNLAFALFPLVLLFAGRNNVLLWLSDWSHSTFVLLHRWVARLFALQVLLHSIVALVLYKDTGAYPAEESQLYWIWGAVATVAVSVMVVVSGLPVRRWSYEIFLILHILLAVFVVAGCWYHVELRFMRMFGYEMWIYTACAVWFFDRLIRVFRVLKAGIRRAKVTEIGDDFVRVDIEGIRWGTTPGQHAYVYFPTLNPLRPWENHPFSLLPSSILSPRPTASLTTTTHPGNATTASSDDDPEKSSPKPTPTTTTTPDSHPHTTNTTPAGITFIIRKSHGLTQHLKTHTSLPALLDGPYPNNPTTALQRCDRILLIAGGIGITGILPWARYHPNARLCWSVRASAAALAEALGPALEGVPGGEREVRVGRRFEVRGLVEEEVRVGWKRIGVVVCGPGGLCDEVRGVVAEVGRREKGVVLELEVDAYSW</sequence>
<gene>
    <name evidence="1" type="ORF">F5144DRAFT_478555</name>
</gene>
<dbReference type="Proteomes" id="UP000724584">
    <property type="component" value="Unassembled WGS sequence"/>
</dbReference>
<keyword evidence="1" id="KW-0812">Transmembrane</keyword>
<name>A0ACB7PRA1_9PEZI</name>
<organism evidence="1 2">
    <name type="scientific">Chaetomium tenue</name>
    <dbReference type="NCBI Taxonomy" id="1854479"/>
    <lineage>
        <taxon>Eukaryota</taxon>
        <taxon>Fungi</taxon>
        <taxon>Dikarya</taxon>
        <taxon>Ascomycota</taxon>
        <taxon>Pezizomycotina</taxon>
        <taxon>Sordariomycetes</taxon>
        <taxon>Sordariomycetidae</taxon>
        <taxon>Sordariales</taxon>
        <taxon>Chaetomiaceae</taxon>
        <taxon>Chaetomium</taxon>
    </lineage>
</organism>
<reference evidence="1 2" key="1">
    <citation type="journal article" date="2021" name="Nat. Commun.">
        <title>Genetic determinants of endophytism in the Arabidopsis root mycobiome.</title>
        <authorList>
            <person name="Mesny F."/>
            <person name="Miyauchi S."/>
            <person name="Thiergart T."/>
            <person name="Pickel B."/>
            <person name="Atanasova L."/>
            <person name="Karlsson M."/>
            <person name="Huettel B."/>
            <person name="Barry K.W."/>
            <person name="Haridas S."/>
            <person name="Chen C."/>
            <person name="Bauer D."/>
            <person name="Andreopoulos W."/>
            <person name="Pangilinan J."/>
            <person name="LaButti K."/>
            <person name="Riley R."/>
            <person name="Lipzen A."/>
            <person name="Clum A."/>
            <person name="Drula E."/>
            <person name="Henrissat B."/>
            <person name="Kohler A."/>
            <person name="Grigoriev I.V."/>
            <person name="Martin F.M."/>
            <person name="Hacquard S."/>
        </authorList>
    </citation>
    <scope>NUCLEOTIDE SEQUENCE [LARGE SCALE GENOMIC DNA]</scope>
    <source>
        <strain evidence="1 2">MPI-SDFR-AT-0079</strain>
    </source>
</reference>
<dbReference type="EMBL" id="JAGIZQ010000001">
    <property type="protein sequence ID" value="KAH6650548.1"/>
    <property type="molecule type" value="Genomic_DNA"/>
</dbReference>
<comment type="caution">
    <text evidence="1">The sequence shown here is derived from an EMBL/GenBank/DDBJ whole genome shotgun (WGS) entry which is preliminary data.</text>
</comment>
<keyword evidence="1" id="KW-0472">Membrane</keyword>
<evidence type="ECO:0000313" key="1">
    <source>
        <dbReference type="EMBL" id="KAH6650548.1"/>
    </source>
</evidence>